<organism evidence="2 3">
    <name type="scientific">Cymbomonas tetramitiformis</name>
    <dbReference type="NCBI Taxonomy" id="36881"/>
    <lineage>
        <taxon>Eukaryota</taxon>
        <taxon>Viridiplantae</taxon>
        <taxon>Chlorophyta</taxon>
        <taxon>Pyramimonadophyceae</taxon>
        <taxon>Pyramimonadales</taxon>
        <taxon>Pyramimonadaceae</taxon>
        <taxon>Cymbomonas</taxon>
    </lineage>
</organism>
<comment type="caution">
    <text evidence="2">The sequence shown here is derived from an EMBL/GenBank/DDBJ whole genome shotgun (WGS) entry which is preliminary data.</text>
</comment>
<evidence type="ECO:0000313" key="3">
    <source>
        <dbReference type="Proteomes" id="UP001190700"/>
    </source>
</evidence>
<dbReference type="Proteomes" id="UP001190700">
    <property type="component" value="Unassembled WGS sequence"/>
</dbReference>
<dbReference type="EMBL" id="LGRX02022953">
    <property type="protein sequence ID" value="KAK3254987.1"/>
    <property type="molecule type" value="Genomic_DNA"/>
</dbReference>
<proteinExistence type="predicted"/>
<evidence type="ECO:0000313" key="2">
    <source>
        <dbReference type="EMBL" id="KAK3254987.1"/>
    </source>
</evidence>
<dbReference type="AlphaFoldDB" id="A0AAE0KND3"/>
<protein>
    <submittedName>
        <fullName evidence="2">Uncharacterized protein</fullName>
    </submittedName>
</protein>
<feature type="compositionally biased region" description="Low complexity" evidence="1">
    <location>
        <begin position="326"/>
        <end position="337"/>
    </location>
</feature>
<name>A0AAE0KND3_9CHLO</name>
<sequence>LVAVYVVGLLEAGIGYDELQCDCQSALEEFLTAMLSQDGLVDASHEILVKEACASVWQVWLAESAAGPDSPQPPFPPGIEPTSADLPAAAVSRARAADDSQHSNEAEFMPWLELQVMRWGLDEQVVPDYLVGLLEAEAGSFSAQLSAVAEFLEASAPAGVEGSGNVDDDDGALDIAAEASATVLRWQAWNDAQASSARTPRALCGDGRRELPSVDHRVNSGIGEDRPLDDYLLPSKKVSGAGGKKAGKQQRQKMLPTELFSHWFPSVAENLLQVESSCGGGGDPYERYCHSYDEWSYVPPTSERARSRSSGGSLWQPGHTGGSGTAGRASSSAVGGDSRPKASSVVAKRFILHALGGLRAVKRNQDQMQKEEIMRRKF</sequence>
<feature type="non-terminal residue" evidence="2">
    <location>
        <position position="1"/>
    </location>
</feature>
<feature type="region of interest" description="Disordered" evidence="1">
    <location>
        <begin position="301"/>
        <end position="340"/>
    </location>
</feature>
<accession>A0AAE0KND3</accession>
<reference evidence="2 3" key="1">
    <citation type="journal article" date="2015" name="Genome Biol. Evol.">
        <title>Comparative Genomics of a Bacterivorous Green Alga Reveals Evolutionary Causalities and Consequences of Phago-Mixotrophic Mode of Nutrition.</title>
        <authorList>
            <person name="Burns J.A."/>
            <person name="Paasch A."/>
            <person name="Narechania A."/>
            <person name="Kim E."/>
        </authorList>
    </citation>
    <scope>NUCLEOTIDE SEQUENCE [LARGE SCALE GENOMIC DNA]</scope>
    <source>
        <strain evidence="2 3">PLY_AMNH</strain>
    </source>
</reference>
<gene>
    <name evidence="2" type="ORF">CYMTET_35817</name>
</gene>
<keyword evidence="3" id="KW-1185">Reference proteome</keyword>
<evidence type="ECO:0000256" key="1">
    <source>
        <dbReference type="SAM" id="MobiDB-lite"/>
    </source>
</evidence>